<feature type="region of interest" description="Disordered" evidence="1">
    <location>
        <begin position="318"/>
        <end position="347"/>
    </location>
</feature>
<feature type="region of interest" description="Disordered" evidence="1">
    <location>
        <begin position="163"/>
        <end position="185"/>
    </location>
</feature>
<organism evidence="3 4">
    <name type="scientific">Branchiostoma floridae</name>
    <name type="common">Florida lancelet</name>
    <name type="synonym">Amphioxus</name>
    <dbReference type="NCBI Taxonomy" id="7739"/>
    <lineage>
        <taxon>Eukaryota</taxon>
        <taxon>Metazoa</taxon>
        <taxon>Chordata</taxon>
        <taxon>Cephalochordata</taxon>
        <taxon>Leptocardii</taxon>
        <taxon>Amphioxiformes</taxon>
        <taxon>Branchiostomatidae</taxon>
        <taxon>Branchiostoma</taxon>
    </lineage>
</organism>
<feature type="compositionally biased region" description="Polar residues" evidence="1">
    <location>
        <begin position="318"/>
        <end position="329"/>
    </location>
</feature>
<feature type="chain" id="PRO_5039888247" evidence="2">
    <location>
        <begin position="25"/>
        <end position="347"/>
    </location>
</feature>
<feature type="region of interest" description="Disordered" evidence="1">
    <location>
        <begin position="64"/>
        <end position="116"/>
    </location>
</feature>
<name>A0A9J7HJD4_BRAFL</name>
<reference evidence="3" key="1">
    <citation type="journal article" date="2020" name="Nat. Ecol. Evol.">
        <title>Deeply conserved synteny resolves early events in vertebrate evolution.</title>
        <authorList>
            <person name="Simakov O."/>
            <person name="Marletaz F."/>
            <person name="Yue J.X."/>
            <person name="O'Connell B."/>
            <person name="Jenkins J."/>
            <person name="Brandt A."/>
            <person name="Calef R."/>
            <person name="Tung C.H."/>
            <person name="Huang T.K."/>
            <person name="Schmutz J."/>
            <person name="Satoh N."/>
            <person name="Yu J.K."/>
            <person name="Putnam N.H."/>
            <person name="Green R.E."/>
            <person name="Rokhsar D.S."/>
        </authorList>
    </citation>
    <scope>NUCLEOTIDE SEQUENCE [LARGE SCALE GENOMIC DNA]</scope>
    <source>
        <strain evidence="3">S238N-H82</strain>
    </source>
</reference>
<sequence length="347" mass="37991">MVKPGVLWMTILVATCFQCVGSRADDDSDDEKFPLKLAHPFHTDRRKTPPSQVWTPYLQTGLNSQVSTTDRHMDQKRTERTKQPEVVHTPSTTGTVRKTARTKMSKSSTKRLPTEASISDKDITSTATLLTLTNTTDRTVFHVAIRPANAPNTLASSLPHEGALASRKGNDVTSQESKESAQGYEKDIRLETTNEVPKAEFTTVNVEVPKTQEDLDDSLSSSSLMVVTSQSSTTAAFSDKNANTRTSIMASARSRVQDTSSFDLPEDTAYASSSEPTAPLSYKLGDMSTTKPSAVFPTTEEMRMDKLSAKATGESTLYPTTIFPTTENTGAKERTPYNLHTVTPNPR</sequence>
<keyword evidence="2" id="KW-0732">Signal</keyword>
<accession>A0A9J7HJD4</accession>
<dbReference type="Proteomes" id="UP000001554">
    <property type="component" value="Chromosome 18"/>
</dbReference>
<keyword evidence="3" id="KW-1185">Reference proteome</keyword>
<evidence type="ECO:0000256" key="1">
    <source>
        <dbReference type="SAM" id="MobiDB-lite"/>
    </source>
</evidence>
<evidence type="ECO:0000313" key="4">
    <source>
        <dbReference type="RefSeq" id="XP_035660526.1"/>
    </source>
</evidence>
<feature type="compositionally biased region" description="Basic and acidic residues" evidence="1">
    <location>
        <begin position="69"/>
        <end position="85"/>
    </location>
</feature>
<proteinExistence type="predicted"/>
<feature type="compositionally biased region" description="Polar residues" evidence="1">
    <location>
        <begin position="338"/>
        <end position="347"/>
    </location>
</feature>
<feature type="compositionally biased region" description="Basic and acidic residues" evidence="1">
    <location>
        <begin position="176"/>
        <end position="185"/>
    </location>
</feature>
<dbReference type="RefSeq" id="XP_035660526.1">
    <property type="nucleotide sequence ID" value="XM_035804633.1"/>
</dbReference>
<reference evidence="4" key="2">
    <citation type="submission" date="2025-08" db="UniProtKB">
        <authorList>
            <consortium name="RefSeq"/>
        </authorList>
    </citation>
    <scope>IDENTIFICATION</scope>
    <source>
        <strain evidence="4">S238N-H82</strain>
        <tissue evidence="4">Testes</tissue>
    </source>
</reference>
<dbReference type="KEGG" id="bfo:118405241"/>
<evidence type="ECO:0000256" key="2">
    <source>
        <dbReference type="SAM" id="SignalP"/>
    </source>
</evidence>
<evidence type="ECO:0000313" key="3">
    <source>
        <dbReference type="Proteomes" id="UP000001554"/>
    </source>
</evidence>
<gene>
    <name evidence="4" type="primary">LOC118405241</name>
</gene>
<protein>
    <submittedName>
        <fullName evidence="4">Location of vulva defective 1-like</fullName>
    </submittedName>
</protein>
<dbReference type="AlphaFoldDB" id="A0A9J7HJD4"/>
<feature type="region of interest" description="Disordered" evidence="1">
    <location>
        <begin position="268"/>
        <end position="295"/>
    </location>
</feature>
<dbReference type="GeneID" id="118405241"/>
<dbReference type="OrthoDB" id="10472074at2759"/>
<feature type="signal peptide" evidence="2">
    <location>
        <begin position="1"/>
        <end position="24"/>
    </location>
</feature>